<comment type="caution">
    <text evidence="1">The sequence shown here is derived from an EMBL/GenBank/DDBJ whole genome shotgun (WGS) entry which is preliminary data.</text>
</comment>
<dbReference type="HOGENOM" id="CLU_3433140_0_0_1"/>
<evidence type="ECO:0000313" key="1">
    <source>
        <dbReference type="EMBL" id="EQB46104.1"/>
    </source>
</evidence>
<gene>
    <name evidence="1" type="ORF">CGLO_14891</name>
</gene>
<proteinExistence type="predicted"/>
<sequence length="16" mass="1880">MRTLIPYEFSAYSTSN</sequence>
<evidence type="ECO:0000313" key="2">
    <source>
        <dbReference type="Proteomes" id="UP000015530"/>
    </source>
</evidence>
<reference evidence="2" key="1">
    <citation type="journal article" date="2013" name="Mol. Plant Microbe Interact.">
        <title>Global aspects of pacC regulation of pathogenicity genes in Colletotrichum gloeosporioides as revealed by transcriptome analysis.</title>
        <authorList>
            <person name="Alkan N."/>
            <person name="Meng X."/>
            <person name="Friedlander G."/>
            <person name="Reuveni E."/>
            <person name="Sukno S."/>
            <person name="Sherman A."/>
            <person name="Thon M."/>
            <person name="Fluhr R."/>
            <person name="Prusky D."/>
        </authorList>
    </citation>
    <scope>NUCLEOTIDE SEQUENCE [LARGE SCALE GENOMIC DNA]</scope>
    <source>
        <strain evidence="2">Cg-14</strain>
    </source>
</reference>
<accession>T0K2Z5</accession>
<dbReference type="EMBL" id="AMYD01003531">
    <property type="protein sequence ID" value="EQB46104.1"/>
    <property type="molecule type" value="Genomic_DNA"/>
</dbReference>
<organism evidence="1 2">
    <name type="scientific">Colletotrichum gloeosporioides (strain Cg-14)</name>
    <name type="common">Anthracnose fungus</name>
    <name type="synonym">Glomerella cingulata</name>
    <dbReference type="NCBI Taxonomy" id="1237896"/>
    <lineage>
        <taxon>Eukaryota</taxon>
        <taxon>Fungi</taxon>
        <taxon>Dikarya</taxon>
        <taxon>Ascomycota</taxon>
        <taxon>Pezizomycotina</taxon>
        <taxon>Sordariomycetes</taxon>
        <taxon>Hypocreomycetidae</taxon>
        <taxon>Glomerellales</taxon>
        <taxon>Glomerellaceae</taxon>
        <taxon>Colletotrichum</taxon>
        <taxon>Colletotrichum gloeosporioides species complex</taxon>
    </lineage>
</organism>
<protein>
    <submittedName>
        <fullName evidence="1">Uncharacterized protein</fullName>
    </submittedName>
</protein>
<dbReference type="AlphaFoldDB" id="T0K2Z5"/>
<dbReference type="Proteomes" id="UP000015530">
    <property type="component" value="Unassembled WGS sequence"/>
</dbReference>
<name>T0K2Z5_COLGC</name>